<dbReference type="PROSITE" id="PS51257">
    <property type="entry name" value="PROKAR_LIPOPROTEIN"/>
    <property type="match status" value="1"/>
</dbReference>
<evidence type="ECO:0000313" key="2">
    <source>
        <dbReference type="EMBL" id="TQL75840.1"/>
    </source>
</evidence>
<accession>A0A543ATC2</accession>
<sequence>MRPYQPARVALATLGVVTALGMSACGGTAGTETTADDASKAPTVINAIDGEAVYDCDGQSILLNAGGSQIDLLGPCGTVTINAVGAVVYVEDATAIVINGAGVKVTYGGDPEVSVNGADSTATPA</sequence>
<dbReference type="EMBL" id="VFOW01000001">
    <property type="protein sequence ID" value="TQL75840.1"/>
    <property type="molecule type" value="Genomic_DNA"/>
</dbReference>
<comment type="caution">
    <text evidence="2">The sequence shown here is derived from an EMBL/GenBank/DDBJ whole genome shotgun (WGS) entry which is preliminary data.</text>
</comment>
<gene>
    <name evidence="2" type="ORF">FB566_1355</name>
</gene>
<dbReference type="Proteomes" id="UP000317043">
    <property type="component" value="Unassembled WGS sequence"/>
</dbReference>
<keyword evidence="3" id="KW-1185">Reference proteome</keyword>
<keyword evidence="1" id="KW-0732">Signal</keyword>
<organism evidence="2 3">
    <name type="scientific">Stackebrandtia endophytica</name>
    <dbReference type="NCBI Taxonomy" id="1496996"/>
    <lineage>
        <taxon>Bacteria</taxon>
        <taxon>Bacillati</taxon>
        <taxon>Actinomycetota</taxon>
        <taxon>Actinomycetes</taxon>
        <taxon>Glycomycetales</taxon>
        <taxon>Glycomycetaceae</taxon>
        <taxon>Stackebrandtia</taxon>
    </lineage>
</organism>
<feature type="chain" id="PRO_5038554240" evidence="1">
    <location>
        <begin position="25"/>
        <end position="125"/>
    </location>
</feature>
<name>A0A543ATC2_9ACTN</name>
<dbReference type="InParanoid" id="A0A543ATC2"/>
<protein>
    <submittedName>
        <fullName evidence="2">DUF3060 family protein</fullName>
    </submittedName>
</protein>
<feature type="signal peptide" evidence="1">
    <location>
        <begin position="1"/>
        <end position="24"/>
    </location>
</feature>
<proteinExistence type="predicted"/>
<dbReference type="AlphaFoldDB" id="A0A543ATC2"/>
<evidence type="ECO:0000256" key="1">
    <source>
        <dbReference type="SAM" id="SignalP"/>
    </source>
</evidence>
<evidence type="ECO:0000313" key="3">
    <source>
        <dbReference type="Proteomes" id="UP000317043"/>
    </source>
</evidence>
<reference evidence="2 3" key="1">
    <citation type="submission" date="2019-06" db="EMBL/GenBank/DDBJ databases">
        <title>Sequencing the genomes of 1000 actinobacteria strains.</title>
        <authorList>
            <person name="Klenk H.-P."/>
        </authorList>
    </citation>
    <scope>NUCLEOTIDE SEQUENCE [LARGE SCALE GENOMIC DNA]</scope>
    <source>
        <strain evidence="2 3">DSM 45928</strain>
    </source>
</reference>
<dbReference type="RefSeq" id="WP_170183185.1">
    <property type="nucleotide sequence ID" value="NZ_JBHTGS010000001.1"/>
</dbReference>